<dbReference type="EMBL" id="JBBXMP010000103">
    <property type="protein sequence ID" value="KAL0062477.1"/>
    <property type="molecule type" value="Genomic_DNA"/>
</dbReference>
<proteinExistence type="predicted"/>
<protein>
    <submittedName>
        <fullName evidence="1">Uncharacterized protein</fullName>
    </submittedName>
</protein>
<dbReference type="Proteomes" id="UP001437256">
    <property type="component" value="Unassembled WGS sequence"/>
</dbReference>
<name>A0ABR2ZLD8_9AGAR</name>
<accession>A0ABR2ZLD8</accession>
<evidence type="ECO:0000313" key="2">
    <source>
        <dbReference type="Proteomes" id="UP001437256"/>
    </source>
</evidence>
<gene>
    <name evidence="1" type="ORF">AAF712_010610</name>
</gene>
<reference evidence="1 2" key="1">
    <citation type="submission" date="2024-05" db="EMBL/GenBank/DDBJ databases">
        <title>A draft genome resource for the thread blight pathogen Marasmius tenuissimus strain MS-2.</title>
        <authorList>
            <person name="Yulfo-Soto G.E."/>
            <person name="Baruah I.K."/>
            <person name="Amoako-Attah I."/>
            <person name="Bukari Y."/>
            <person name="Meinhardt L.W."/>
            <person name="Bailey B.A."/>
            <person name="Cohen S.P."/>
        </authorList>
    </citation>
    <scope>NUCLEOTIDE SEQUENCE [LARGE SCALE GENOMIC DNA]</scope>
    <source>
        <strain evidence="1 2">MS-2</strain>
    </source>
</reference>
<comment type="caution">
    <text evidence="1">The sequence shown here is derived from an EMBL/GenBank/DDBJ whole genome shotgun (WGS) entry which is preliminary data.</text>
</comment>
<keyword evidence="2" id="KW-1185">Reference proteome</keyword>
<evidence type="ECO:0000313" key="1">
    <source>
        <dbReference type="EMBL" id="KAL0062477.1"/>
    </source>
</evidence>
<sequence>MSGHRKSRRAKHLDYQEACFQLVKAFVSDAEAAVISGPFSLEFYNILGNLVDSSLLQHCRVETRLISLCRTFFECGGDPVLAWTVWTEDRRTKVLAWLETFPPSFALEAQALHAQVSSLLQEKYSHAPAP</sequence>
<organism evidence="1 2">
    <name type="scientific">Marasmius tenuissimus</name>
    <dbReference type="NCBI Taxonomy" id="585030"/>
    <lineage>
        <taxon>Eukaryota</taxon>
        <taxon>Fungi</taxon>
        <taxon>Dikarya</taxon>
        <taxon>Basidiomycota</taxon>
        <taxon>Agaricomycotina</taxon>
        <taxon>Agaricomycetes</taxon>
        <taxon>Agaricomycetidae</taxon>
        <taxon>Agaricales</taxon>
        <taxon>Marasmiineae</taxon>
        <taxon>Marasmiaceae</taxon>
        <taxon>Marasmius</taxon>
    </lineage>
</organism>